<dbReference type="EMBL" id="BAAAVV010000011">
    <property type="protein sequence ID" value="GAA3179357.1"/>
    <property type="molecule type" value="Genomic_DNA"/>
</dbReference>
<sequence>MPPAVRTVLPWIAVWASVQAVVAVTARLVARRKNEGDESSTAIRRVQGVGGVELHPTNPKLTRVRVDLVMAGGVLDLSRLPRVPGGIDVTIRAFMGGMAVQVPPGWRVWWQFRGMGGMGADGPVVRTKDEAGADLRLHVVAVMGGVGIESGS</sequence>
<comment type="caution">
    <text evidence="1">The sequence shown here is derived from an EMBL/GenBank/DDBJ whole genome shotgun (WGS) entry which is preliminary data.</text>
</comment>
<protein>
    <recommendedName>
        <fullName evidence="3">Cell wall-active antibiotics response LiaF-like C-terminal domain-containing protein</fullName>
    </recommendedName>
</protein>
<evidence type="ECO:0008006" key="3">
    <source>
        <dbReference type="Google" id="ProtNLM"/>
    </source>
</evidence>
<accession>A0ABP6PIF3</accession>
<gene>
    <name evidence="1" type="ORF">GCM10010531_36720</name>
</gene>
<reference evidence="2" key="1">
    <citation type="journal article" date="2019" name="Int. J. Syst. Evol. Microbiol.">
        <title>The Global Catalogue of Microorganisms (GCM) 10K type strain sequencing project: providing services to taxonomists for standard genome sequencing and annotation.</title>
        <authorList>
            <consortium name="The Broad Institute Genomics Platform"/>
            <consortium name="The Broad Institute Genome Sequencing Center for Infectious Disease"/>
            <person name="Wu L."/>
            <person name="Ma J."/>
        </authorList>
    </citation>
    <scope>NUCLEOTIDE SEQUENCE [LARGE SCALE GENOMIC DNA]</scope>
    <source>
        <strain evidence="2">JCM 15614</strain>
    </source>
</reference>
<organism evidence="1 2">
    <name type="scientific">Blastococcus jejuensis</name>
    <dbReference type="NCBI Taxonomy" id="351224"/>
    <lineage>
        <taxon>Bacteria</taxon>
        <taxon>Bacillati</taxon>
        <taxon>Actinomycetota</taxon>
        <taxon>Actinomycetes</taxon>
        <taxon>Geodermatophilales</taxon>
        <taxon>Geodermatophilaceae</taxon>
        <taxon>Blastococcus</taxon>
    </lineage>
</organism>
<evidence type="ECO:0000313" key="2">
    <source>
        <dbReference type="Proteomes" id="UP001499924"/>
    </source>
</evidence>
<evidence type="ECO:0000313" key="1">
    <source>
        <dbReference type="EMBL" id="GAA3179357.1"/>
    </source>
</evidence>
<proteinExistence type="predicted"/>
<keyword evidence="2" id="KW-1185">Reference proteome</keyword>
<dbReference type="Proteomes" id="UP001499924">
    <property type="component" value="Unassembled WGS sequence"/>
</dbReference>
<name>A0ABP6PIF3_9ACTN</name>